<accession>A0A8H7XXB9</accession>
<feature type="compositionally biased region" description="Basic and acidic residues" evidence="2">
    <location>
        <begin position="943"/>
        <end position="952"/>
    </location>
</feature>
<gene>
    <name evidence="4" type="ORF">JR316_008023</name>
</gene>
<feature type="region of interest" description="Disordered" evidence="2">
    <location>
        <begin position="534"/>
        <end position="557"/>
    </location>
</feature>
<feature type="region of interest" description="Disordered" evidence="2">
    <location>
        <begin position="860"/>
        <end position="889"/>
    </location>
</feature>
<organism evidence="4">
    <name type="scientific">Psilocybe cubensis</name>
    <name type="common">Psychedelic mushroom</name>
    <name type="synonym">Stropharia cubensis</name>
    <dbReference type="NCBI Taxonomy" id="181762"/>
    <lineage>
        <taxon>Eukaryota</taxon>
        <taxon>Fungi</taxon>
        <taxon>Dikarya</taxon>
        <taxon>Basidiomycota</taxon>
        <taxon>Agaricomycotina</taxon>
        <taxon>Agaricomycetes</taxon>
        <taxon>Agaricomycetidae</taxon>
        <taxon>Agaricales</taxon>
        <taxon>Agaricineae</taxon>
        <taxon>Strophariaceae</taxon>
        <taxon>Psilocybe</taxon>
    </lineage>
</organism>
<proteinExistence type="inferred from homology"/>
<name>A0A8H7XXB9_PSICU</name>
<evidence type="ECO:0000256" key="1">
    <source>
        <dbReference type="ARBA" id="ARBA00007626"/>
    </source>
</evidence>
<evidence type="ECO:0000256" key="2">
    <source>
        <dbReference type="SAM" id="MobiDB-lite"/>
    </source>
</evidence>
<dbReference type="InterPro" id="IPR050872">
    <property type="entry name" value="PPR_P_subfamily"/>
</dbReference>
<feature type="compositionally biased region" description="Low complexity" evidence="2">
    <location>
        <begin position="538"/>
        <end position="554"/>
    </location>
</feature>
<dbReference type="Gene3D" id="1.25.40.10">
    <property type="entry name" value="Tetratricopeptide repeat domain"/>
    <property type="match status" value="1"/>
</dbReference>
<evidence type="ECO:0000313" key="4">
    <source>
        <dbReference type="EMBL" id="KAG5167671.1"/>
    </source>
</evidence>
<keyword evidence="3" id="KW-0732">Signal</keyword>
<dbReference type="PANTHER" id="PTHR46128:SF211">
    <property type="entry name" value="PENTACOTRIPEPTIDE-REPEAT REGION OF PRORP DOMAIN-CONTAINING PROTEIN"/>
    <property type="match status" value="1"/>
</dbReference>
<dbReference type="AlphaFoldDB" id="A0A8H7XXB9"/>
<dbReference type="InterPro" id="IPR011990">
    <property type="entry name" value="TPR-like_helical_dom_sf"/>
</dbReference>
<protein>
    <submittedName>
        <fullName evidence="4">Uncharacterized protein</fullName>
    </submittedName>
</protein>
<feature type="chain" id="PRO_5034568426" evidence="3">
    <location>
        <begin position="21"/>
        <end position="952"/>
    </location>
</feature>
<dbReference type="EMBL" id="JAFIQS010000007">
    <property type="protein sequence ID" value="KAG5167671.1"/>
    <property type="molecule type" value="Genomic_DNA"/>
</dbReference>
<feature type="region of interest" description="Disordered" evidence="2">
    <location>
        <begin position="932"/>
        <end position="952"/>
    </location>
</feature>
<comment type="caution">
    <text evidence="4">The sequence shown here is derived from an EMBL/GenBank/DDBJ whole genome shotgun (WGS) entry which is preliminary data.</text>
</comment>
<comment type="similarity">
    <text evidence="1">Belongs to the PPR family. P subfamily.</text>
</comment>
<sequence>MKFFAFVFVSALASVSQVMAVPAAAGALTQCGGPDHIACATNFTCCGPFDSDGFGTFQFKGCCDHQRPIALQKSPDAACGCHMLAAPLHIGKVAFRASIRNHSNLAHGYVASASKNWRTPVWNLVNALKDPHNPEQIHDILRDNQLTVKQFEHWENVLRQPNLTQAIQVLQNYKDKVDGTGSANNSSTNFPPWVLLSIVAYVVKTPEDASGPLMDLVFENLNSVAPEFQAPLLILTANQLAQHNLLVQFRRVLDAFLVAPIPERHQKAQFNYLLRALSRMPFRSGEGSTMAMEILEVMDERTLQVAPSTYHILLHEDFASLHLARQLFVRIMTQENFQPPAKLLEAFLRLLTKHNRGDLALKFYDAIQRVIDSAPPGSEDANDAYNTRTRARTIMLNFFNKRSDAKQFLHSLSSLPTSRPRSTPIDPTHAPYNESSALNIASKDSTVTINRFIKIFLSLPTKPTIVTYTILIRGLLARRAYPQAEIWWQKLVKQSTITMDAYALVAGVQALIRNGKPHEAFMYLEKYAKKPPGYHRQVSPSVSESESSTSAPSTLAPGENSVVLTTVSVNDILVALNRISRPDVVFRLFTHMNVLYGTQPNSATLSILLQAARQAVQIDDADVLAGVFGKMKLLDPFKRTRFLLSSKRGKEHEHAQSEKDEAVKVRADAVNDILSCVGHPSRGGLRRYVNGSHWMGVEAVEFGRRTFLQALFGRAVASGKATYERVLRTESPAAAIRESYDAPPPTFIRAAPKPYVFVPPDTIKAVSKASSKLKDDPSQWSLLTSSGTSHLPSVALTNNNVLNYIQLLCVSNRVAEVPLVLAWARELGVQPSRSTLSLALVLWSEVSQMAPLVALWQKKKENKKHHDEGDADELGSSQSEMNESEAVDLEDGGEYRKFVQWVESWVGAQRMPKAEDIQKWRIVVHRMRTGSTYDAKGDGFLQPDDRLESQHE</sequence>
<dbReference type="OrthoDB" id="185373at2759"/>
<dbReference type="PANTHER" id="PTHR46128">
    <property type="entry name" value="MITOCHONDRIAL GROUP I INTRON SPLICING FACTOR CCM1"/>
    <property type="match status" value="1"/>
</dbReference>
<reference evidence="4" key="1">
    <citation type="submission" date="2021-02" db="EMBL/GenBank/DDBJ databases">
        <title>Psilocybe cubensis genome.</title>
        <authorList>
            <person name="Mckernan K.J."/>
            <person name="Crawford S."/>
            <person name="Trippe A."/>
            <person name="Kane L.T."/>
            <person name="Mclaughlin S."/>
        </authorList>
    </citation>
    <scope>NUCLEOTIDE SEQUENCE [LARGE SCALE GENOMIC DNA]</scope>
    <source>
        <strain evidence="4">MGC-MH-2018</strain>
    </source>
</reference>
<evidence type="ECO:0000256" key="3">
    <source>
        <dbReference type="SAM" id="SignalP"/>
    </source>
</evidence>
<feature type="signal peptide" evidence="3">
    <location>
        <begin position="1"/>
        <end position="20"/>
    </location>
</feature>